<evidence type="ECO:0000256" key="9">
    <source>
        <dbReference type="SAM" id="Phobius"/>
    </source>
</evidence>
<dbReference type="Gene3D" id="1.20.120.1780">
    <property type="entry name" value="UbiA prenyltransferase"/>
    <property type="match status" value="1"/>
</dbReference>
<evidence type="ECO:0000256" key="3">
    <source>
        <dbReference type="ARBA" id="ARBA00005985"/>
    </source>
</evidence>
<evidence type="ECO:0000256" key="4">
    <source>
        <dbReference type="ARBA" id="ARBA00022679"/>
    </source>
</evidence>
<dbReference type="FunFam" id="1.20.120.1780:FF:000001">
    <property type="entry name" value="4-hydroxybenzoate octaprenyltransferase"/>
    <property type="match status" value="1"/>
</dbReference>
<dbReference type="Pfam" id="PF01040">
    <property type="entry name" value="UbiA"/>
    <property type="match status" value="1"/>
</dbReference>
<evidence type="ECO:0000256" key="2">
    <source>
        <dbReference type="ARBA" id="ARBA00004141"/>
    </source>
</evidence>
<feature type="compositionally biased region" description="Basic and acidic residues" evidence="8">
    <location>
        <begin position="109"/>
        <end position="118"/>
    </location>
</feature>
<evidence type="ECO:0000256" key="5">
    <source>
        <dbReference type="ARBA" id="ARBA00022692"/>
    </source>
</evidence>
<keyword evidence="4" id="KW-0808">Transferase</keyword>
<dbReference type="PANTHER" id="PTHR11048">
    <property type="entry name" value="PRENYLTRANSFERASES"/>
    <property type="match status" value="1"/>
</dbReference>
<feature type="transmembrane region" description="Helical" evidence="9">
    <location>
        <begin position="86"/>
        <end position="104"/>
    </location>
</feature>
<reference evidence="10" key="1">
    <citation type="submission" date="2014-12" db="EMBL/GenBank/DDBJ databases">
        <title>Insight into the proteome of Arion vulgaris.</title>
        <authorList>
            <person name="Aradska J."/>
            <person name="Bulat T."/>
            <person name="Smidak R."/>
            <person name="Sarate P."/>
            <person name="Gangsoo J."/>
            <person name="Sialana F."/>
            <person name="Bilban M."/>
            <person name="Lubec G."/>
        </authorList>
    </citation>
    <scope>NUCLEOTIDE SEQUENCE</scope>
    <source>
        <tissue evidence="10">Skin</tissue>
    </source>
</reference>
<keyword evidence="5 9" id="KW-0812">Transmembrane</keyword>
<keyword evidence="6 9" id="KW-1133">Transmembrane helix</keyword>
<organism evidence="10">
    <name type="scientific">Arion vulgaris</name>
    <dbReference type="NCBI Taxonomy" id="1028688"/>
    <lineage>
        <taxon>Eukaryota</taxon>
        <taxon>Metazoa</taxon>
        <taxon>Spiralia</taxon>
        <taxon>Lophotrochozoa</taxon>
        <taxon>Mollusca</taxon>
        <taxon>Gastropoda</taxon>
        <taxon>Heterobranchia</taxon>
        <taxon>Euthyneura</taxon>
        <taxon>Panpulmonata</taxon>
        <taxon>Eupulmonata</taxon>
        <taxon>Stylommatophora</taxon>
        <taxon>Helicina</taxon>
        <taxon>Arionoidea</taxon>
        <taxon>Arionidae</taxon>
        <taxon>Arion</taxon>
    </lineage>
</organism>
<feature type="transmembrane region" description="Helical" evidence="9">
    <location>
        <begin position="29"/>
        <end position="47"/>
    </location>
</feature>
<evidence type="ECO:0000256" key="6">
    <source>
        <dbReference type="ARBA" id="ARBA00022989"/>
    </source>
</evidence>
<protein>
    <recommendedName>
        <fullName evidence="11">4-hydroxybenzoate polyprenyltransferase, mitochondrial</fullName>
    </recommendedName>
</protein>
<dbReference type="GO" id="GO:0005743">
    <property type="term" value="C:mitochondrial inner membrane"/>
    <property type="evidence" value="ECO:0007669"/>
    <property type="project" value="TreeGrafter"/>
</dbReference>
<gene>
    <name evidence="10" type="primary">ORF80894</name>
</gene>
<evidence type="ECO:0000256" key="8">
    <source>
        <dbReference type="SAM" id="MobiDB-lite"/>
    </source>
</evidence>
<comment type="similarity">
    <text evidence="3">Belongs to the UbiA prenyltransferase family.</text>
</comment>
<dbReference type="InterPro" id="IPR000537">
    <property type="entry name" value="UbiA_prenyltransferase"/>
</dbReference>
<evidence type="ECO:0000256" key="1">
    <source>
        <dbReference type="ARBA" id="ARBA00001946"/>
    </source>
</evidence>
<evidence type="ECO:0008006" key="11">
    <source>
        <dbReference type="Google" id="ProtNLM"/>
    </source>
</evidence>
<comment type="subcellular location">
    <subcellularLocation>
        <location evidence="2">Membrane</location>
        <topology evidence="2">Multi-pass membrane protein</topology>
    </subcellularLocation>
</comment>
<name>A0A0B6ZW53_9EUPU</name>
<comment type="cofactor">
    <cofactor evidence="1">
        <name>Mg(2+)</name>
        <dbReference type="ChEBI" id="CHEBI:18420"/>
    </cofactor>
</comment>
<dbReference type="GO" id="GO:0016765">
    <property type="term" value="F:transferase activity, transferring alkyl or aryl (other than methyl) groups"/>
    <property type="evidence" value="ECO:0007669"/>
    <property type="project" value="InterPro"/>
</dbReference>
<evidence type="ECO:0000256" key="7">
    <source>
        <dbReference type="ARBA" id="ARBA00023136"/>
    </source>
</evidence>
<feature type="region of interest" description="Disordered" evidence="8">
    <location>
        <begin position="109"/>
        <end position="130"/>
    </location>
</feature>
<keyword evidence="7 9" id="KW-0472">Membrane</keyword>
<sequence length="130" mass="14330">MCHLQDKYDDMLIGIKSTAILMGDQTKPWLSVFAAVMTGGMTLTGYLCDVSWPYYMIVGLTGTKLLHQIYSVNLDNAEECSQAFRGNFYLGAVVFAGIVLANALRSTEDLKTNKEESSTKQATETDVTKD</sequence>
<proteinExistence type="inferred from homology"/>
<evidence type="ECO:0000313" key="10">
    <source>
        <dbReference type="EMBL" id="CEK72046.1"/>
    </source>
</evidence>
<dbReference type="AlphaFoldDB" id="A0A0B6ZW53"/>
<dbReference type="EMBL" id="HACG01025181">
    <property type="protein sequence ID" value="CEK72046.1"/>
    <property type="molecule type" value="Transcribed_RNA"/>
</dbReference>
<dbReference type="PANTHER" id="PTHR11048:SF28">
    <property type="entry name" value="4-HYDROXYBENZOATE POLYPRENYLTRANSFERASE, MITOCHONDRIAL"/>
    <property type="match status" value="1"/>
</dbReference>
<dbReference type="InterPro" id="IPR039653">
    <property type="entry name" value="Prenyltransferase"/>
</dbReference>
<accession>A0A0B6ZW53</accession>
<dbReference type="GO" id="GO:0006744">
    <property type="term" value="P:ubiquinone biosynthetic process"/>
    <property type="evidence" value="ECO:0007669"/>
    <property type="project" value="TreeGrafter"/>
</dbReference>
<feature type="compositionally biased region" description="Polar residues" evidence="8">
    <location>
        <begin position="119"/>
        <end position="130"/>
    </location>
</feature>